<dbReference type="PANTHER" id="PTHR42792">
    <property type="entry name" value="FLAGELLIN"/>
    <property type="match status" value="1"/>
</dbReference>
<dbReference type="PRINTS" id="PR00207">
    <property type="entry name" value="FLAGELLIN"/>
</dbReference>
<dbReference type="PANTHER" id="PTHR42792:SF2">
    <property type="entry name" value="FLAGELLIN"/>
    <property type="match status" value="1"/>
</dbReference>
<dbReference type="InterPro" id="IPR001492">
    <property type="entry name" value="Flagellin"/>
</dbReference>
<dbReference type="Pfam" id="PF00669">
    <property type="entry name" value="Flagellin_N"/>
    <property type="match status" value="1"/>
</dbReference>
<sequence>MTSNEEEPSGQLVAVRAADAIAIIQTTEGWLNEVTSVLQRMRVLSIQSANGTHSEEDRSAIQLEVDQLTDEIARVADQAGFNRLKTLRVHVGTNTNEALAVNIFAANVQHLFAGEPAAPADQGAATPADQQGGAGAQGGAAVAGPVNVMTAIDANSSIAKIDVAIRFVTDQRSNLGAFQNRLESAIRRSSAGSATDAAGKLLEAIGAEAQRVADKSAGQASAELVELARAYARVLPPSEALNSLGNFWQALGDKPRSVHAESAAGAAAPASRNMITGTSQADVAMLVVPAEKGGFEGAFSRTSQTQLSAADARDRLLDAIGREAQLVAESPGQTATTLTELARAYALVAPNTAAIAVPALQARAGEGRHSISLVAHVPTNGFYVVPTDADLINKDQDMSFSPITGTMKPVQGFFDVRSQPPTTETES</sequence>
<proteinExistence type="predicted"/>
<feature type="compositionally biased region" description="Low complexity" evidence="2">
    <location>
        <begin position="118"/>
        <end position="131"/>
    </location>
</feature>
<reference evidence="4 5" key="1">
    <citation type="submission" date="2024-09" db="EMBL/GenBank/DDBJ databases">
        <authorList>
            <person name="Sun Q."/>
            <person name="Mori K."/>
        </authorList>
    </citation>
    <scope>NUCLEOTIDE SEQUENCE [LARGE SCALE GENOMIC DNA]</scope>
    <source>
        <strain evidence="4 5">JCM 4557</strain>
    </source>
</reference>
<evidence type="ECO:0000313" key="5">
    <source>
        <dbReference type="Proteomes" id="UP001589887"/>
    </source>
</evidence>
<name>A0ABV6TCF8_9ACTN</name>
<dbReference type="Gene3D" id="3.40.50.300">
    <property type="entry name" value="P-loop containing nucleotide triphosphate hydrolases"/>
    <property type="match status" value="1"/>
</dbReference>
<evidence type="ECO:0000256" key="1">
    <source>
        <dbReference type="ARBA" id="ARBA00020110"/>
    </source>
</evidence>
<feature type="region of interest" description="Disordered" evidence="2">
    <location>
        <begin position="118"/>
        <end position="139"/>
    </location>
</feature>
<comment type="caution">
    <text evidence="4">The sequence shown here is derived from an EMBL/GenBank/DDBJ whole genome shotgun (WGS) entry which is preliminary data.</text>
</comment>
<dbReference type="Proteomes" id="UP001589887">
    <property type="component" value="Unassembled WGS sequence"/>
</dbReference>
<evidence type="ECO:0000259" key="3">
    <source>
        <dbReference type="Pfam" id="PF00669"/>
    </source>
</evidence>
<evidence type="ECO:0000313" key="4">
    <source>
        <dbReference type="EMBL" id="MFC0843478.1"/>
    </source>
</evidence>
<feature type="domain" description="Flagellin N-terminal" evidence="3">
    <location>
        <begin position="17"/>
        <end position="83"/>
    </location>
</feature>
<organism evidence="4 5">
    <name type="scientific">Streptomyces noboritoensis</name>
    <dbReference type="NCBI Taxonomy" id="67337"/>
    <lineage>
        <taxon>Bacteria</taxon>
        <taxon>Bacillati</taxon>
        <taxon>Actinomycetota</taxon>
        <taxon>Actinomycetes</taxon>
        <taxon>Kitasatosporales</taxon>
        <taxon>Streptomycetaceae</taxon>
        <taxon>Streptomyces</taxon>
    </lineage>
</organism>
<gene>
    <name evidence="4" type="ORF">ACFH04_06980</name>
</gene>
<keyword evidence="5" id="KW-1185">Reference proteome</keyword>
<dbReference type="SUPFAM" id="SSF64518">
    <property type="entry name" value="Phase 1 flagellin"/>
    <property type="match status" value="1"/>
</dbReference>
<dbReference type="Gene3D" id="1.20.1330.10">
    <property type="entry name" value="f41 fragment of flagellin, N-terminal domain"/>
    <property type="match status" value="1"/>
</dbReference>
<evidence type="ECO:0000256" key="2">
    <source>
        <dbReference type="SAM" id="MobiDB-lite"/>
    </source>
</evidence>
<dbReference type="InterPro" id="IPR001029">
    <property type="entry name" value="Flagellin_N"/>
</dbReference>
<dbReference type="InterPro" id="IPR027417">
    <property type="entry name" value="P-loop_NTPase"/>
</dbReference>
<accession>A0ABV6TCF8</accession>
<dbReference type="EMBL" id="JBHMQV010000007">
    <property type="protein sequence ID" value="MFC0843478.1"/>
    <property type="molecule type" value="Genomic_DNA"/>
</dbReference>
<protein>
    <recommendedName>
        <fullName evidence="1">Flagellin</fullName>
    </recommendedName>
</protein>
<dbReference type="RefSeq" id="WP_394317252.1">
    <property type="nucleotide sequence ID" value="NZ_JBHMQV010000007.1"/>
</dbReference>